<proteinExistence type="predicted"/>
<comment type="caution">
    <text evidence="2">The sequence shown here is derived from an EMBL/GenBank/DDBJ whole genome shotgun (WGS) entry which is preliminary data.</text>
</comment>
<dbReference type="InterPro" id="IPR045247">
    <property type="entry name" value="Oye-like"/>
</dbReference>
<dbReference type="Pfam" id="PF00724">
    <property type="entry name" value="Oxidored_FMN"/>
    <property type="match status" value="1"/>
</dbReference>
<keyword evidence="3" id="KW-1185">Reference proteome</keyword>
<accession>A0A409XEN5</accession>
<dbReference type="CDD" id="cd02933">
    <property type="entry name" value="OYE_like_FMN"/>
    <property type="match status" value="1"/>
</dbReference>
<dbReference type="Proteomes" id="UP000283269">
    <property type="component" value="Unassembled WGS sequence"/>
</dbReference>
<protein>
    <recommendedName>
        <fullName evidence="1">NADH:flavin oxidoreductase/NADH oxidase N-terminal domain-containing protein</fullName>
    </recommendedName>
</protein>
<evidence type="ECO:0000313" key="3">
    <source>
        <dbReference type="Proteomes" id="UP000283269"/>
    </source>
</evidence>
<dbReference type="GO" id="GO:0010181">
    <property type="term" value="F:FMN binding"/>
    <property type="evidence" value="ECO:0007669"/>
    <property type="project" value="InterPro"/>
</dbReference>
<sequence length="381" mass="42011">MSSKALFNPIQMGDVTAKNRIHMAALTRNRAEGTYPTELIKEHYVQRASAGLIVTEAILVTRLGTEWPHAPGLWDEKHVEGWKSIVDAVHEAGSIIYAQFFMKQPHLVGRVAHPEAEQQKIAGEPVYGPSAIGARGGKFRAIPGQPGYVTPTEIDDPWKIVELFKRAAINAKKAGFDGVELHGANGYIIHQFLDSTSNKRTDKWGGSIENRARLALELIKVSKEVFGRNVAIKLSPAGGYNDMGMPLQETLDTYSYLITEADKLDLAYFALVRYALVFDVEYDGVHRAIKHDVLASYGPLIKKAKVIINAGVTPEEGEALVSSGKADAISIGFNFITHPDLVKRVEHGKPLDNIPDIPHLQTNKTSGDWRTGYNDYPTAKY</sequence>
<gene>
    <name evidence="2" type="ORF">CVT25_001322</name>
</gene>
<dbReference type="PANTHER" id="PTHR22893:SF91">
    <property type="entry name" value="NADPH DEHYDROGENASE 2-RELATED"/>
    <property type="match status" value="1"/>
</dbReference>
<evidence type="ECO:0000313" key="2">
    <source>
        <dbReference type="EMBL" id="PPQ89243.1"/>
    </source>
</evidence>
<dbReference type="STRING" id="93625.A0A409XEN5"/>
<evidence type="ECO:0000259" key="1">
    <source>
        <dbReference type="Pfam" id="PF00724"/>
    </source>
</evidence>
<dbReference type="EMBL" id="NHYD01001919">
    <property type="protein sequence ID" value="PPQ89243.1"/>
    <property type="molecule type" value="Genomic_DNA"/>
</dbReference>
<dbReference type="AlphaFoldDB" id="A0A409XEN5"/>
<dbReference type="PANTHER" id="PTHR22893">
    <property type="entry name" value="NADH OXIDOREDUCTASE-RELATED"/>
    <property type="match status" value="1"/>
</dbReference>
<feature type="domain" description="NADH:flavin oxidoreductase/NADH oxidase N-terminal" evidence="1">
    <location>
        <begin position="6"/>
        <end position="351"/>
    </location>
</feature>
<dbReference type="InterPro" id="IPR013785">
    <property type="entry name" value="Aldolase_TIM"/>
</dbReference>
<name>A0A409XEN5_PSICY</name>
<dbReference type="InParanoid" id="A0A409XEN5"/>
<dbReference type="OrthoDB" id="276546at2759"/>
<reference evidence="2 3" key="1">
    <citation type="journal article" date="2018" name="Evol. Lett.">
        <title>Horizontal gene cluster transfer increased hallucinogenic mushroom diversity.</title>
        <authorList>
            <person name="Reynolds H.T."/>
            <person name="Vijayakumar V."/>
            <person name="Gluck-Thaler E."/>
            <person name="Korotkin H.B."/>
            <person name="Matheny P.B."/>
            <person name="Slot J.C."/>
        </authorList>
    </citation>
    <scope>NUCLEOTIDE SEQUENCE [LARGE SCALE GENOMIC DNA]</scope>
    <source>
        <strain evidence="2 3">2631</strain>
    </source>
</reference>
<dbReference type="InterPro" id="IPR001155">
    <property type="entry name" value="OxRdtase_FMN_N"/>
</dbReference>
<organism evidence="2 3">
    <name type="scientific">Psilocybe cyanescens</name>
    <dbReference type="NCBI Taxonomy" id="93625"/>
    <lineage>
        <taxon>Eukaryota</taxon>
        <taxon>Fungi</taxon>
        <taxon>Dikarya</taxon>
        <taxon>Basidiomycota</taxon>
        <taxon>Agaricomycotina</taxon>
        <taxon>Agaricomycetes</taxon>
        <taxon>Agaricomycetidae</taxon>
        <taxon>Agaricales</taxon>
        <taxon>Agaricineae</taxon>
        <taxon>Strophariaceae</taxon>
        <taxon>Psilocybe</taxon>
    </lineage>
</organism>
<dbReference type="GO" id="GO:0016491">
    <property type="term" value="F:oxidoreductase activity"/>
    <property type="evidence" value="ECO:0007669"/>
    <property type="project" value="InterPro"/>
</dbReference>
<dbReference type="SUPFAM" id="SSF51395">
    <property type="entry name" value="FMN-linked oxidoreductases"/>
    <property type="match status" value="1"/>
</dbReference>
<dbReference type="Gene3D" id="3.20.20.70">
    <property type="entry name" value="Aldolase class I"/>
    <property type="match status" value="1"/>
</dbReference>